<reference evidence="1 2" key="1">
    <citation type="journal article" date="2005" name="Nucleic Acids Res.">
        <title>Genomic blueprint of Hahella chejuensis, a marine microbe producing an algicidal agent.</title>
        <authorList>
            <person name="Jeong H."/>
            <person name="Yim J.H."/>
            <person name="Lee C."/>
            <person name="Choi S.-H."/>
            <person name="Park Y.K."/>
            <person name="Yoon S.H."/>
            <person name="Hur C.-G."/>
            <person name="Kang H.-Y."/>
            <person name="Kim D."/>
            <person name="Lee H.H."/>
            <person name="Park K.H."/>
            <person name="Park S.-H."/>
            <person name="Park H.-S."/>
            <person name="Lee H.K."/>
            <person name="Oh T.K."/>
            <person name="Kim J.F."/>
        </authorList>
    </citation>
    <scope>NUCLEOTIDE SEQUENCE [LARGE SCALE GENOMIC DNA]</scope>
    <source>
        <strain evidence="1 2">KCTC 2396</strain>
    </source>
</reference>
<dbReference type="PANTHER" id="PTHR30302">
    <property type="entry name" value="HYDROGENASE 1 MATURATION PROTEASE"/>
    <property type="match status" value="1"/>
</dbReference>
<dbReference type="InterPro" id="IPR023430">
    <property type="entry name" value="Pept_HybD-like_dom_sf"/>
</dbReference>
<evidence type="ECO:0000313" key="1">
    <source>
        <dbReference type="EMBL" id="ABC27025.1"/>
    </source>
</evidence>
<gene>
    <name evidence="1" type="ordered locus">HCH_00104</name>
</gene>
<dbReference type="NCBIfam" id="TIGR00072">
    <property type="entry name" value="hydrog_prot"/>
    <property type="match status" value="1"/>
</dbReference>
<dbReference type="MEROPS" id="A31.004"/>
<protein>
    <submittedName>
        <fullName evidence="1">Ni,Fe-hydrogenase maturation factor</fullName>
    </submittedName>
</protein>
<dbReference type="Gene3D" id="3.40.50.1450">
    <property type="entry name" value="HybD-like"/>
    <property type="match status" value="1"/>
</dbReference>
<dbReference type="CDD" id="cd06066">
    <property type="entry name" value="H2MP_NAD-link-bidir"/>
    <property type="match status" value="1"/>
</dbReference>
<dbReference type="eggNOG" id="COG0680">
    <property type="taxonomic scope" value="Bacteria"/>
</dbReference>
<organism evidence="1 2">
    <name type="scientific">Hahella chejuensis (strain KCTC 2396)</name>
    <dbReference type="NCBI Taxonomy" id="349521"/>
    <lineage>
        <taxon>Bacteria</taxon>
        <taxon>Pseudomonadati</taxon>
        <taxon>Pseudomonadota</taxon>
        <taxon>Gammaproteobacteria</taxon>
        <taxon>Oceanospirillales</taxon>
        <taxon>Hahellaceae</taxon>
        <taxon>Hahella</taxon>
    </lineage>
</organism>
<sequence>MMTKDINLSTLVIGYGNPGRQDDGLGPACADRIAELNLSGVTVETNYQLTVEDALELSRYQQVVFIDASLRGGKPFFLQQIEADDERQMGSHVLSPQAVVTLSRTLFDANTQAFLMGIRGYAFDRFEEALSPEAQLNLNQAFDYLASWLQSREKYRDHA</sequence>
<dbReference type="KEGG" id="hch:HCH_00104"/>
<dbReference type="EMBL" id="CP000155">
    <property type="protein sequence ID" value="ABC27025.1"/>
    <property type="molecule type" value="Genomic_DNA"/>
</dbReference>
<proteinExistence type="predicted"/>
<dbReference type="STRING" id="349521.HCH_00104"/>
<dbReference type="SUPFAM" id="SSF53163">
    <property type="entry name" value="HybD-like"/>
    <property type="match status" value="1"/>
</dbReference>
<dbReference type="HOGENOM" id="CLU_099037_6_0_6"/>
<dbReference type="GO" id="GO:0004175">
    <property type="term" value="F:endopeptidase activity"/>
    <property type="evidence" value="ECO:0007669"/>
    <property type="project" value="TreeGrafter"/>
</dbReference>
<dbReference type="PANTHER" id="PTHR30302:SF5">
    <property type="entry name" value="SLR1876 PROTEIN"/>
    <property type="match status" value="1"/>
</dbReference>
<dbReference type="GO" id="GO:0016485">
    <property type="term" value="P:protein processing"/>
    <property type="evidence" value="ECO:0007669"/>
    <property type="project" value="TreeGrafter"/>
</dbReference>
<keyword evidence="2" id="KW-1185">Reference proteome</keyword>
<dbReference type="InterPro" id="IPR000671">
    <property type="entry name" value="Peptidase_A31"/>
</dbReference>
<dbReference type="GO" id="GO:0008047">
    <property type="term" value="F:enzyme activator activity"/>
    <property type="evidence" value="ECO:0007669"/>
    <property type="project" value="InterPro"/>
</dbReference>
<dbReference type="OrthoDB" id="9808862at2"/>
<accession>Q2SQP9</accession>
<dbReference type="RefSeq" id="WP_011394102.1">
    <property type="nucleotide sequence ID" value="NC_007645.1"/>
</dbReference>
<dbReference type="Proteomes" id="UP000000238">
    <property type="component" value="Chromosome"/>
</dbReference>
<name>Q2SQP9_HAHCH</name>
<evidence type="ECO:0000313" key="2">
    <source>
        <dbReference type="Proteomes" id="UP000000238"/>
    </source>
</evidence>
<dbReference type="AlphaFoldDB" id="Q2SQP9"/>